<gene>
    <name evidence="2" type="ORF">BO78DRAFT_32240</name>
</gene>
<feature type="region of interest" description="Disordered" evidence="1">
    <location>
        <begin position="1"/>
        <end position="118"/>
    </location>
</feature>
<proteinExistence type="predicted"/>
<evidence type="ECO:0000313" key="3">
    <source>
        <dbReference type="Proteomes" id="UP000248423"/>
    </source>
</evidence>
<feature type="compositionally biased region" description="Basic and acidic residues" evidence="1">
    <location>
        <begin position="87"/>
        <end position="99"/>
    </location>
</feature>
<sequence>MHGPSPVAEKGTGDKRTLVGWCSWEKGQVQGREIEGKRPDAEMTGEEEEEGSRRSEKKEKTERKGPRKAESTSSSWTLGQSSSSSSRGDRCGRECRSHGTIDSMPEGMTVQTILPQIG</sequence>
<evidence type="ECO:0000256" key="1">
    <source>
        <dbReference type="SAM" id="MobiDB-lite"/>
    </source>
</evidence>
<feature type="compositionally biased region" description="Basic and acidic residues" evidence="1">
    <location>
        <begin position="32"/>
        <end position="41"/>
    </location>
</feature>
<organism evidence="2 3">
    <name type="scientific">Aspergillus sclerotiicarbonarius (strain CBS 121057 / IBT 28362)</name>
    <dbReference type="NCBI Taxonomy" id="1448318"/>
    <lineage>
        <taxon>Eukaryota</taxon>
        <taxon>Fungi</taxon>
        <taxon>Dikarya</taxon>
        <taxon>Ascomycota</taxon>
        <taxon>Pezizomycotina</taxon>
        <taxon>Eurotiomycetes</taxon>
        <taxon>Eurotiomycetidae</taxon>
        <taxon>Eurotiales</taxon>
        <taxon>Aspergillaceae</taxon>
        <taxon>Aspergillus</taxon>
        <taxon>Aspergillus subgen. Circumdati</taxon>
    </lineage>
</organism>
<accession>A0A319EJT9</accession>
<evidence type="ECO:0000313" key="2">
    <source>
        <dbReference type="EMBL" id="PYI09681.1"/>
    </source>
</evidence>
<dbReference type="VEuPathDB" id="FungiDB:BO78DRAFT_32240"/>
<reference evidence="2 3" key="1">
    <citation type="submission" date="2018-02" db="EMBL/GenBank/DDBJ databases">
        <title>The genomes of Aspergillus section Nigri reveals drivers in fungal speciation.</title>
        <authorList>
            <consortium name="DOE Joint Genome Institute"/>
            <person name="Vesth T.C."/>
            <person name="Nybo J."/>
            <person name="Theobald S."/>
            <person name="Brandl J."/>
            <person name="Frisvad J.C."/>
            <person name="Nielsen K.F."/>
            <person name="Lyhne E.K."/>
            <person name="Kogle M.E."/>
            <person name="Kuo A."/>
            <person name="Riley R."/>
            <person name="Clum A."/>
            <person name="Nolan M."/>
            <person name="Lipzen A."/>
            <person name="Salamov A."/>
            <person name="Henrissat B."/>
            <person name="Wiebenga A."/>
            <person name="De vries R.P."/>
            <person name="Grigoriev I.V."/>
            <person name="Mortensen U.H."/>
            <person name="Andersen M.R."/>
            <person name="Baker S.E."/>
        </authorList>
    </citation>
    <scope>NUCLEOTIDE SEQUENCE [LARGE SCALE GENOMIC DNA]</scope>
    <source>
        <strain evidence="2 3">CBS 121057</strain>
    </source>
</reference>
<name>A0A319EJT9_ASPSB</name>
<feature type="compositionally biased region" description="Polar residues" evidence="1">
    <location>
        <begin position="109"/>
        <end position="118"/>
    </location>
</feature>
<keyword evidence="3" id="KW-1185">Reference proteome</keyword>
<feature type="compositionally biased region" description="Low complexity" evidence="1">
    <location>
        <begin position="71"/>
        <end position="86"/>
    </location>
</feature>
<dbReference type="EMBL" id="KZ826326">
    <property type="protein sequence ID" value="PYI09681.1"/>
    <property type="molecule type" value="Genomic_DNA"/>
</dbReference>
<dbReference type="AlphaFoldDB" id="A0A319EJT9"/>
<feature type="compositionally biased region" description="Basic and acidic residues" evidence="1">
    <location>
        <begin position="51"/>
        <end position="70"/>
    </location>
</feature>
<protein>
    <submittedName>
        <fullName evidence="2">Uncharacterized protein</fullName>
    </submittedName>
</protein>
<dbReference type="Proteomes" id="UP000248423">
    <property type="component" value="Unassembled WGS sequence"/>
</dbReference>